<keyword evidence="4" id="KW-0004">4Fe-4S</keyword>
<feature type="region of interest" description="Disordered" evidence="17">
    <location>
        <begin position="1"/>
        <end position="21"/>
    </location>
</feature>
<dbReference type="RefSeq" id="XP_025600096.1">
    <property type="nucleotide sequence ID" value="XM_025745076.1"/>
</dbReference>
<dbReference type="GO" id="GO:0033588">
    <property type="term" value="C:elongator holoenzyme complex"/>
    <property type="evidence" value="ECO:0007669"/>
    <property type="project" value="TreeGrafter"/>
</dbReference>
<dbReference type="GO" id="GO:0000049">
    <property type="term" value="F:tRNA binding"/>
    <property type="evidence" value="ECO:0007669"/>
    <property type="project" value="UniProtKB-KW"/>
</dbReference>
<dbReference type="GO" id="GO:0106261">
    <property type="term" value="F:tRNA uridine(34) acetyltransferase activity"/>
    <property type="evidence" value="ECO:0007669"/>
    <property type="project" value="UniProtKB-EC"/>
</dbReference>
<dbReference type="PANTHER" id="PTHR11135">
    <property type="entry name" value="HISTONE ACETYLTRANSFERASE-RELATED"/>
    <property type="match status" value="1"/>
</dbReference>
<comment type="similarity">
    <text evidence="2 15">Belongs to the ELP3 family.</text>
</comment>
<dbReference type="Pfam" id="PF23613">
    <property type="entry name" value="ELP3_N"/>
    <property type="match status" value="1"/>
</dbReference>
<comment type="catalytic activity">
    <reaction evidence="14">
        <text>uridine(34) in tRNA + acetyl-CoA + S-adenosyl-L-methionine + H2O = 5-(carboxymethyl)uridine(34) in tRNA + 5'-deoxyadenosine + L-methionine + CoA + 2 H(+)</text>
        <dbReference type="Rhea" id="RHEA:61020"/>
        <dbReference type="Rhea" id="RHEA-COMP:10407"/>
        <dbReference type="Rhea" id="RHEA-COMP:11727"/>
        <dbReference type="ChEBI" id="CHEBI:15377"/>
        <dbReference type="ChEBI" id="CHEBI:15378"/>
        <dbReference type="ChEBI" id="CHEBI:17319"/>
        <dbReference type="ChEBI" id="CHEBI:57287"/>
        <dbReference type="ChEBI" id="CHEBI:57288"/>
        <dbReference type="ChEBI" id="CHEBI:57844"/>
        <dbReference type="ChEBI" id="CHEBI:59789"/>
        <dbReference type="ChEBI" id="CHEBI:65315"/>
        <dbReference type="ChEBI" id="CHEBI:74882"/>
        <dbReference type="EC" id="2.3.1.311"/>
    </reaction>
    <physiologicalReaction direction="left-to-right" evidence="14">
        <dbReference type="Rhea" id="RHEA:61021"/>
    </physiologicalReaction>
</comment>
<evidence type="ECO:0000313" key="21">
    <source>
        <dbReference type="Proteomes" id="UP000245946"/>
    </source>
</evidence>
<dbReference type="PANTHER" id="PTHR11135:SF0">
    <property type="entry name" value="ELONGATOR COMPLEX PROTEIN 3"/>
    <property type="match status" value="1"/>
</dbReference>
<dbReference type="Gene3D" id="3.40.630.30">
    <property type="match status" value="1"/>
</dbReference>
<feature type="binding site" evidence="16">
    <location>
        <position position="116"/>
    </location>
    <ligand>
        <name>[4Fe-4S] cluster</name>
        <dbReference type="ChEBI" id="CHEBI:49883"/>
        <note>4Fe-4S-S-AdoMet</note>
    </ligand>
</feature>
<dbReference type="SUPFAM" id="SSF55729">
    <property type="entry name" value="Acyl-CoA N-acyltransferases (Nat)"/>
    <property type="match status" value="1"/>
</dbReference>
<dbReference type="SUPFAM" id="SSF102114">
    <property type="entry name" value="Radical SAM enzymes"/>
    <property type="match status" value="1"/>
</dbReference>
<dbReference type="InterPro" id="IPR056591">
    <property type="entry name" value="ELP3-like_N"/>
</dbReference>
<comment type="cofactor">
    <cofactor evidence="15 16">
        <name>[4Fe-4S] cluster</name>
        <dbReference type="ChEBI" id="CHEBI:49883"/>
    </cofactor>
    <text evidence="15 16">Binds 1 [4Fe-4S] cluster. The cluster is coordinated with 3 cysteines and an exchangeable S-adenosyl-L-methionine.</text>
</comment>
<evidence type="ECO:0000256" key="13">
    <source>
        <dbReference type="ARBA" id="ARBA00023315"/>
    </source>
</evidence>
<dbReference type="STRING" id="58919.A0A316ZDI0"/>
<evidence type="ECO:0000256" key="14">
    <source>
        <dbReference type="ARBA" id="ARBA00047372"/>
    </source>
</evidence>
<evidence type="ECO:0000256" key="11">
    <source>
        <dbReference type="ARBA" id="ARBA00023004"/>
    </source>
</evidence>
<keyword evidence="9 15" id="KW-0479">Metal-binding</keyword>
<dbReference type="SFLD" id="SFLDG01086">
    <property type="entry name" value="elongater_protein-like"/>
    <property type="match status" value="1"/>
</dbReference>
<evidence type="ECO:0000259" key="19">
    <source>
        <dbReference type="PROSITE" id="PS51918"/>
    </source>
</evidence>
<evidence type="ECO:0000256" key="10">
    <source>
        <dbReference type="ARBA" id="ARBA00022884"/>
    </source>
</evidence>
<dbReference type="Pfam" id="PF04055">
    <property type="entry name" value="Radical_SAM"/>
    <property type="match status" value="1"/>
</dbReference>
<evidence type="ECO:0000256" key="8">
    <source>
        <dbReference type="ARBA" id="ARBA00022694"/>
    </source>
</evidence>
<dbReference type="InterPro" id="IPR039661">
    <property type="entry name" value="ELP3"/>
</dbReference>
<name>A0A316ZDI0_9BASI</name>
<gene>
    <name evidence="20" type="ORF">FA09DRAFT_359212</name>
</gene>
<dbReference type="NCBIfam" id="TIGR01211">
    <property type="entry name" value="ELP3"/>
    <property type="match status" value="1"/>
</dbReference>
<keyword evidence="7 15" id="KW-0949">S-adenosyl-L-methionine</keyword>
<feature type="binding site" evidence="16">
    <location>
        <position position="126"/>
    </location>
    <ligand>
        <name>[4Fe-4S] cluster</name>
        <dbReference type="ChEBI" id="CHEBI:49883"/>
        <note>4Fe-4S-S-AdoMet</note>
    </ligand>
</feature>
<dbReference type="GO" id="GO:0002926">
    <property type="term" value="P:tRNA wobble base 5-methoxycarbonylmethyl-2-thiouridinylation"/>
    <property type="evidence" value="ECO:0007669"/>
    <property type="project" value="TreeGrafter"/>
</dbReference>
<dbReference type="InterPro" id="IPR007197">
    <property type="entry name" value="rSAM"/>
</dbReference>
<keyword evidence="10" id="KW-0694">RNA-binding</keyword>
<feature type="binding site" evidence="16">
    <location>
        <position position="129"/>
    </location>
    <ligand>
        <name>[4Fe-4S] cluster</name>
        <dbReference type="ChEBI" id="CHEBI:49883"/>
        <note>4Fe-4S-S-AdoMet</note>
    </ligand>
</feature>
<keyword evidence="11 16" id="KW-0408">Iron</keyword>
<dbReference type="InterPro" id="IPR000182">
    <property type="entry name" value="GNAT_dom"/>
</dbReference>
<dbReference type="PROSITE" id="PS51918">
    <property type="entry name" value="RADICAL_SAM"/>
    <property type="match status" value="1"/>
</dbReference>
<feature type="domain" description="N-acetyltransferase" evidence="18">
    <location>
        <begin position="413"/>
        <end position="566"/>
    </location>
</feature>
<dbReference type="PROSITE" id="PS51186">
    <property type="entry name" value="GNAT"/>
    <property type="match status" value="1"/>
</dbReference>
<dbReference type="Proteomes" id="UP000245946">
    <property type="component" value="Unassembled WGS sequence"/>
</dbReference>
<dbReference type="CDD" id="cd01335">
    <property type="entry name" value="Radical_SAM"/>
    <property type="match status" value="1"/>
</dbReference>
<dbReference type="EC" id="2.3.1.-" evidence="15"/>
<dbReference type="InterPro" id="IPR016181">
    <property type="entry name" value="Acyl_CoA_acyltransferase"/>
</dbReference>
<organism evidence="20 21">
    <name type="scientific">Tilletiopsis washingtonensis</name>
    <dbReference type="NCBI Taxonomy" id="58919"/>
    <lineage>
        <taxon>Eukaryota</taxon>
        <taxon>Fungi</taxon>
        <taxon>Dikarya</taxon>
        <taxon>Basidiomycota</taxon>
        <taxon>Ustilaginomycotina</taxon>
        <taxon>Exobasidiomycetes</taxon>
        <taxon>Entylomatales</taxon>
        <taxon>Entylomatales incertae sedis</taxon>
        <taxon>Tilletiopsis</taxon>
    </lineage>
</organism>
<evidence type="ECO:0000256" key="15">
    <source>
        <dbReference type="PIRNR" id="PIRNR005669"/>
    </source>
</evidence>
<dbReference type="SFLD" id="SFLDF00344">
    <property type="entry name" value="ELP3-like"/>
    <property type="match status" value="1"/>
</dbReference>
<dbReference type="SFLD" id="SFLDS00029">
    <property type="entry name" value="Radical_SAM"/>
    <property type="match status" value="1"/>
</dbReference>
<sequence length="566" mass="62782">MAAQTMTEAPPAAKPLRGKNGKLASSSSGATLVAVCADAAAALVAAYEAGQPLNVDAARKAACRKHRFAGTPRLTELLAAMPDSHRARLAPLMRAKPVRSASGIAVVAVMSKPHRCPHISLTGNVCVYCPGGPDSDFEYSTQSYTGYEPTSMRAIRARYDPFEQSRSRITQLRELGHSTDKVEFIIMGGTFMSLPQDYRDEFVAQLHNSLSGFTGKNVDEAVRFSERSNTKCIGITIETRPDYCLRPHISQLLRYGCTRLEIGVQSVYEDVARDTNRGHTVKATCETFHLAKDAGYKVVAHMMPNLPNVPAERDMAQFVEYFENPAYRSDGLKLYPTLVIRGTGLYELWRTGRYKSYPASYLIELSARILALVPPWTRVYRVQRDIPMPIVSSGVENGNLHQLADDRVRDLGLECRDVRSREVGIHEIKDKVRPTDIELIRRDYAASGGWETFLAYEDPEKDVLVALLRLRKCSAAGTYRPELLSAGPTSIVRELHTYGSAVPIHSRDPTKFQHQGFGTLLMEEAARIARDEHGSVKLAVISGVGTRDYYARLGYTLDGPYMSKML</sequence>
<evidence type="ECO:0000256" key="17">
    <source>
        <dbReference type="SAM" id="MobiDB-lite"/>
    </source>
</evidence>
<dbReference type="GeneID" id="37272620"/>
<evidence type="ECO:0000256" key="3">
    <source>
        <dbReference type="ARBA" id="ARBA00020266"/>
    </source>
</evidence>
<dbReference type="Pfam" id="PF16199">
    <property type="entry name" value="Radical_SAM_C"/>
    <property type="match status" value="1"/>
</dbReference>
<protein>
    <recommendedName>
        <fullName evidence="3 15">Elongator complex protein 3</fullName>
        <ecNumber evidence="15">2.3.1.-</ecNumber>
    </recommendedName>
</protein>
<keyword evidence="6 15" id="KW-0808">Transferase</keyword>
<accession>A0A316ZDI0</accession>
<dbReference type="InterPro" id="IPR006638">
    <property type="entry name" value="Elp3/MiaA/NifB-like_rSAM"/>
</dbReference>
<keyword evidence="21" id="KW-1185">Reference proteome</keyword>
<reference evidence="20 21" key="1">
    <citation type="journal article" date="2018" name="Mol. Biol. Evol.">
        <title>Broad Genomic Sampling Reveals a Smut Pathogenic Ancestry of the Fungal Clade Ustilaginomycotina.</title>
        <authorList>
            <person name="Kijpornyongpan T."/>
            <person name="Mondo S.J."/>
            <person name="Barry K."/>
            <person name="Sandor L."/>
            <person name="Lee J."/>
            <person name="Lipzen A."/>
            <person name="Pangilinan J."/>
            <person name="LaButti K."/>
            <person name="Hainaut M."/>
            <person name="Henrissat B."/>
            <person name="Grigoriev I.V."/>
            <person name="Spatafora J.W."/>
            <person name="Aime M.C."/>
        </authorList>
    </citation>
    <scope>NUCLEOTIDE SEQUENCE [LARGE SCALE GENOMIC DNA]</scope>
    <source>
        <strain evidence="20 21">MCA 4186</strain>
    </source>
</reference>
<dbReference type="InterPro" id="IPR032432">
    <property type="entry name" value="Radical_SAM_C"/>
</dbReference>
<keyword evidence="12 15" id="KW-0411">Iron-sulfur</keyword>
<keyword evidence="13 15" id="KW-0012">Acyltransferase</keyword>
<keyword evidence="5 15" id="KW-0820">tRNA-binding</keyword>
<evidence type="ECO:0000256" key="5">
    <source>
        <dbReference type="ARBA" id="ARBA00022555"/>
    </source>
</evidence>
<proteinExistence type="inferred from homology"/>
<dbReference type="PIRSF" id="PIRSF005669">
    <property type="entry name" value="Hist_AcTrfase_ELP3"/>
    <property type="match status" value="1"/>
</dbReference>
<evidence type="ECO:0000256" key="16">
    <source>
        <dbReference type="PIRSR" id="PIRSR005669-1"/>
    </source>
</evidence>
<comment type="function">
    <text evidence="15">Catalytic tRNA acetyltransferase subunit of the elongator complex, which is required for multiple tRNA modifications, including mcm5U (5-methoxycarbonylmethyl uridine), mcm5s2U (5-methoxycarbonylmethyl-2-thiouridine), and ncm5U (5-carbamoylmethyl uridine). In the elongator complex, acts as a tRNA uridine(34) acetyltransferase by mediating formation of carboxymethyluridine in the wobble base at position 34 in tRNAs.</text>
</comment>
<dbReference type="FunFam" id="3.40.630.30:FF:000003">
    <property type="entry name" value="Elongator complex protein 3"/>
    <property type="match status" value="1"/>
</dbReference>
<dbReference type="SMART" id="SM00729">
    <property type="entry name" value="Elp3"/>
    <property type="match status" value="1"/>
</dbReference>
<comment type="pathway">
    <text evidence="1">tRNA modification; 5-methoxycarbonylmethyl-2-thiouridine-tRNA biosynthesis.</text>
</comment>
<evidence type="ECO:0000256" key="12">
    <source>
        <dbReference type="ARBA" id="ARBA00023014"/>
    </source>
</evidence>
<dbReference type="OrthoDB" id="10265243at2759"/>
<evidence type="ECO:0000256" key="1">
    <source>
        <dbReference type="ARBA" id="ARBA00005043"/>
    </source>
</evidence>
<dbReference type="GO" id="GO:0005737">
    <property type="term" value="C:cytoplasm"/>
    <property type="evidence" value="ECO:0007669"/>
    <property type="project" value="TreeGrafter"/>
</dbReference>
<evidence type="ECO:0000256" key="7">
    <source>
        <dbReference type="ARBA" id="ARBA00022691"/>
    </source>
</evidence>
<dbReference type="GO" id="GO:0046872">
    <property type="term" value="F:metal ion binding"/>
    <property type="evidence" value="ECO:0007669"/>
    <property type="project" value="UniProtKB-KW"/>
</dbReference>
<dbReference type="InterPro" id="IPR058240">
    <property type="entry name" value="rSAM_sf"/>
</dbReference>
<dbReference type="AlphaFoldDB" id="A0A316ZDI0"/>
<evidence type="ECO:0000256" key="9">
    <source>
        <dbReference type="ARBA" id="ARBA00022723"/>
    </source>
</evidence>
<evidence type="ECO:0000313" key="20">
    <source>
        <dbReference type="EMBL" id="PWN99817.1"/>
    </source>
</evidence>
<evidence type="ECO:0000256" key="6">
    <source>
        <dbReference type="ARBA" id="ARBA00022679"/>
    </source>
</evidence>
<evidence type="ECO:0000256" key="4">
    <source>
        <dbReference type="ARBA" id="ARBA00022485"/>
    </source>
</evidence>
<dbReference type="GO" id="GO:0005634">
    <property type="term" value="C:nucleus"/>
    <property type="evidence" value="ECO:0007669"/>
    <property type="project" value="TreeGrafter"/>
</dbReference>
<evidence type="ECO:0000259" key="18">
    <source>
        <dbReference type="PROSITE" id="PS51186"/>
    </source>
</evidence>
<feature type="domain" description="Radical SAM core" evidence="19">
    <location>
        <begin position="99"/>
        <end position="389"/>
    </location>
</feature>
<keyword evidence="8 15" id="KW-0819">tRNA processing</keyword>
<dbReference type="InterPro" id="IPR034687">
    <property type="entry name" value="ELP3-like"/>
</dbReference>
<dbReference type="GO" id="GO:0051539">
    <property type="term" value="F:4 iron, 4 sulfur cluster binding"/>
    <property type="evidence" value="ECO:0007669"/>
    <property type="project" value="UniProtKB-KW"/>
</dbReference>
<evidence type="ECO:0000256" key="2">
    <source>
        <dbReference type="ARBA" id="ARBA00005494"/>
    </source>
</evidence>
<dbReference type="EMBL" id="KZ819287">
    <property type="protein sequence ID" value="PWN99817.1"/>
    <property type="molecule type" value="Genomic_DNA"/>
</dbReference>
<dbReference type="UniPathway" id="UPA00988"/>